<organism evidence="1">
    <name type="scientific">Podospora anserina (strain S / ATCC MYA-4624 / DSM 980 / FGSC 10383)</name>
    <name type="common">Pleurage anserina</name>
    <dbReference type="NCBI Taxonomy" id="515849"/>
    <lineage>
        <taxon>Eukaryota</taxon>
        <taxon>Fungi</taxon>
        <taxon>Dikarya</taxon>
        <taxon>Ascomycota</taxon>
        <taxon>Pezizomycotina</taxon>
        <taxon>Sordariomycetes</taxon>
        <taxon>Sordariomycetidae</taxon>
        <taxon>Sordariales</taxon>
        <taxon>Podosporaceae</taxon>
        <taxon>Podospora</taxon>
        <taxon>Podospora anserina</taxon>
    </lineage>
</organism>
<reference evidence="2" key="4">
    <citation type="submission" date="2015-04" db="EMBL/GenBank/DDBJ databases">
        <title>Maintaining two mating types: Structure of the mating type locus and its role in heterokaryosis in Podospora anserina.</title>
        <authorList>
            <person name="Grognet P."/>
            <person name="Bidard F."/>
            <person name="Kuchly C."/>
            <person name="Chan Ho Tong L."/>
            <person name="Coppin E."/>
            <person name="Ait Benkhali J."/>
            <person name="Couloux A."/>
            <person name="Wincker P."/>
            <person name="Debuchy R."/>
            <person name="Silar P."/>
        </authorList>
    </citation>
    <scope>NUCLEOTIDE SEQUENCE</scope>
</reference>
<reference evidence="3" key="3">
    <citation type="journal article" date="2014" name="Genetics">
        <title>Maintaining two mating types: Structure of the mating type locus and its role in heterokaryosis in Podospora anserina.</title>
        <authorList>
            <person name="Grognet P."/>
            <person name="Bidard F."/>
            <person name="Kuchly C."/>
            <person name="Tong L.C.H."/>
            <person name="Coppin E."/>
            <person name="Benkhali J.A."/>
            <person name="Couloux A."/>
            <person name="Wincker P."/>
            <person name="Debuchy R."/>
            <person name="Silar P."/>
        </authorList>
    </citation>
    <scope>GENOME REANNOTATION</scope>
    <source>
        <strain evidence="3">S / ATCC MYA-4624 / DSM 980 / FGSC 10383</strain>
    </source>
</reference>
<dbReference type="AlphaFoldDB" id="B2B0H6"/>
<dbReference type="Proteomes" id="UP000001197">
    <property type="component" value="Chromosome 3"/>
</dbReference>
<dbReference type="OrthoDB" id="3480872at2759"/>
<protein>
    <submittedName>
        <fullName evidence="1">Podospora anserina S mat+ genomic DNA chromosome 3, supercontig 2</fullName>
    </submittedName>
</protein>
<dbReference type="RefSeq" id="XP_001909366.1">
    <property type="nucleotide sequence ID" value="XM_001909331.1"/>
</dbReference>
<evidence type="ECO:0000313" key="3">
    <source>
        <dbReference type="Proteomes" id="UP000001197"/>
    </source>
</evidence>
<evidence type="ECO:0000313" key="2">
    <source>
        <dbReference type="EMBL" id="CDP27087.1"/>
    </source>
</evidence>
<gene>
    <name evidence="1" type="ORF">PODANS_3_5680</name>
</gene>
<dbReference type="eggNOG" id="ENOG502RK59">
    <property type="taxonomic scope" value="Eukaryota"/>
</dbReference>
<sequence length="200" mass="22585">MEGATAEFTDPAQQRILPAQFDGVMASFLNDSLRFIASVFSLHVDDPPTPPTLVTIRGIRFPSDPSIEPHLLTITTTTHGVETGPDACWGHIPDLRPYWKTEQGWQWRDIETFRLENQPLASCNGLYILFYSFDLDNLPKNERFPEAIFGRTRCFAGDAFVFKIQGNEIGEDLGEDGWAAWQNVSKDILNLDIMKFSQSS</sequence>
<reference evidence="1 3" key="1">
    <citation type="journal article" date="2008" name="Genome Biol.">
        <title>The genome sequence of the model ascomycete fungus Podospora anserina.</title>
        <authorList>
            <person name="Espagne E."/>
            <person name="Lespinet O."/>
            <person name="Malagnac F."/>
            <person name="Da Silva C."/>
            <person name="Jaillon O."/>
            <person name="Porcel B.M."/>
            <person name="Couloux A."/>
            <person name="Aury J.-M."/>
            <person name="Segurens B."/>
            <person name="Poulain J."/>
            <person name="Anthouard V."/>
            <person name="Grossetete S."/>
            <person name="Khalili H."/>
            <person name="Coppin E."/>
            <person name="Dequard-Chablat M."/>
            <person name="Picard M."/>
            <person name="Contamine V."/>
            <person name="Arnaise S."/>
            <person name="Bourdais A."/>
            <person name="Berteaux-Lecellier V."/>
            <person name="Gautheret D."/>
            <person name="de Vries R.P."/>
            <person name="Battaglia E."/>
            <person name="Coutinho P.M."/>
            <person name="Danchin E.G.J."/>
            <person name="Henrissat B."/>
            <person name="El Khoury R."/>
            <person name="Sainsard-Chanet A."/>
            <person name="Boivin A."/>
            <person name="Pinan-Lucarre B."/>
            <person name="Sellem C.H."/>
            <person name="Debuchy R."/>
            <person name="Wincker P."/>
            <person name="Weissenbach J."/>
            <person name="Silar P."/>
        </authorList>
    </citation>
    <scope>NUCLEOTIDE SEQUENCE [LARGE SCALE GENOMIC DNA]</scope>
    <source>
        <strain evidence="3">S / ATCC MYA-4624 / DSM 980 / FGSC 10383</strain>
        <strain evidence="1">S mat+</strain>
    </source>
</reference>
<dbReference type="HOGENOM" id="CLU_1230406_0_0_1"/>
<dbReference type="EMBL" id="CU638743">
    <property type="protein sequence ID" value="CAP70498.1"/>
    <property type="molecule type" value="Genomic_DNA"/>
</dbReference>
<dbReference type="GeneID" id="6194026"/>
<keyword evidence="3" id="KW-1185">Reference proteome</keyword>
<reference evidence="1" key="2">
    <citation type="submission" date="2008-07" db="EMBL/GenBank/DDBJ databases">
        <authorList>
            <person name="Genoscope - CEA"/>
        </authorList>
    </citation>
    <scope>NUCLEOTIDE SEQUENCE</scope>
    <source>
        <strain evidence="1">S mat+</strain>
    </source>
</reference>
<evidence type="ECO:0000313" key="1">
    <source>
        <dbReference type="EMBL" id="CAP70498.1"/>
    </source>
</evidence>
<accession>B2B0H6</accession>
<dbReference type="EMBL" id="FO904938">
    <property type="protein sequence ID" value="CDP27087.1"/>
    <property type="molecule type" value="Genomic_DNA"/>
</dbReference>
<dbReference type="KEGG" id="pan:PODANSg6401"/>
<name>B2B0H6_PODAN</name>
<dbReference type="VEuPathDB" id="FungiDB:PODANS_3_5680"/>
<proteinExistence type="predicted"/>